<dbReference type="Proteomes" id="UP000231025">
    <property type="component" value="Unassembled WGS sequence"/>
</dbReference>
<gene>
    <name evidence="1" type="ORF">COX47_02140</name>
</gene>
<evidence type="ECO:0000313" key="1">
    <source>
        <dbReference type="EMBL" id="PIP14984.1"/>
    </source>
</evidence>
<proteinExistence type="predicted"/>
<name>A0A2G9Y704_9BACT</name>
<comment type="caution">
    <text evidence="1">The sequence shown here is derived from an EMBL/GenBank/DDBJ whole genome shotgun (WGS) entry which is preliminary data.</text>
</comment>
<dbReference type="EMBL" id="PCRE01000032">
    <property type="protein sequence ID" value="PIP14984.1"/>
    <property type="molecule type" value="Genomic_DNA"/>
</dbReference>
<evidence type="ECO:0000313" key="2">
    <source>
        <dbReference type="Proteomes" id="UP000231025"/>
    </source>
</evidence>
<dbReference type="InterPro" id="IPR023346">
    <property type="entry name" value="Lysozyme-like_dom_sf"/>
</dbReference>
<protein>
    <recommendedName>
        <fullName evidence="3">Mannosyl-glycoprotein endo-beta-N-acetylglucosamidase-like domain-containing protein</fullName>
    </recommendedName>
</protein>
<evidence type="ECO:0008006" key="3">
    <source>
        <dbReference type="Google" id="ProtNLM"/>
    </source>
</evidence>
<sequence>MMTSLIKKLLSYFFLFIAFIFLNFVLVNRSLALARKESTIELILAQFELSSAPPNQDSLQAGVSLGDSRAANLKAFFRRYNSPLYDYANLIVQVSDQYQFDYRLLPAIAMQESNLCRVVPDDSHNCWGWGIYGTTVTKFDSYDEAIKTVAEGIKKEYIDKGLVTASMIMQKYTPASPGSWAHGVNTFLKALE</sequence>
<dbReference type="SUPFAM" id="SSF53955">
    <property type="entry name" value="Lysozyme-like"/>
    <property type="match status" value="1"/>
</dbReference>
<reference evidence="1 2" key="1">
    <citation type="submission" date="2017-09" db="EMBL/GenBank/DDBJ databases">
        <title>Depth-based differentiation of microbial function through sediment-hosted aquifers and enrichment of novel symbionts in the deep terrestrial subsurface.</title>
        <authorList>
            <person name="Probst A.J."/>
            <person name="Ladd B."/>
            <person name="Jarett J.K."/>
            <person name="Geller-Mcgrath D.E."/>
            <person name="Sieber C.M."/>
            <person name="Emerson J.B."/>
            <person name="Anantharaman K."/>
            <person name="Thomas B.C."/>
            <person name="Malmstrom R."/>
            <person name="Stieglmeier M."/>
            <person name="Klingl A."/>
            <person name="Woyke T."/>
            <person name="Ryan C.M."/>
            <person name="Banfield J.F."/>
        </authorList>
    </citation>
    <scope>NUCLEOTIDE SEQUENCE [LARGE SCALE GENOMIC DNA]</scope>
    <source>
        <strain evidence="1">CG23_combo_of_CG06-09_8_20_14_all_35_49</strain>
    </source>
</reference>
<dbReference type="AlphaFoldDB" id="A0A2G9Y704"/>
<accession>A0A2G9Y704</accession>
<organism evidence="1 2">
    <name type="scientific">Candidatus Roizmanbacteria bacterium CG23_combo_of_CG06-09_8_20_14_all_35_49</name>
    <dbReference type="NCBI Taxonomy" id="1974863"/>
    <lineage>
        <taxon>Bacteria</taxon>
        <taxon>Candidatus Roizmaniibacteriota</taxon>
    </lineage>
</organism>